<protein>
    <recommendedName>
        <fullName evidence="4">DUF202 domain-containing protein</fullName>
    </recommendedName>
</protein>
<feature type="transmembrane region" description="Helical" evidence="1">
    <location>
        <begin position="64"/>
        <end position="86"/>
    </location>
</feature>
<evidence type="ECO:0008006" key="4">
    <source>
        <dbReference type="Google" id="ProtNLM"/>
    </source>
</evidence>
<evidence type="ECO:0000256" key="1">
    <source>
        <dbReference type="SAM" id="Phobius"/>
    </source>
</evidence>
<dbReference type="AlphaFoldDB" id="A0A6I4U1Z7"/>
<keyword evidence="1" id="KW-0472">Membrane</keyword>
<gene>
    <name evidence="2" type="ORF">GRI68_03930</name>
</gene>
<sequence length="129" mass="13713">MTEKKSLTERLGGTTDEQLIAEFKGADAENLSYDFFKNMTSLSILTLGGILTLSEGLFAERIEFWQMLVTAGLIAAGGIVALQCQADIVQMARGKKVSTSWLRFGHRLAPGLLGAGIGAFLALIGGAFS</sequence>
<feature type="transmembrane region" description="Helical" evidence="1">
    <location>
        <begin position="107"/>
        <end position="128"/>
    </location>
</feature>
<reference evidence="2 3" key="1">
    <citation type="submission" date="2019-12" db="EMBL/GenBank/DDBJ databases">
        <title>Genomic-based taxomic classification of the family Erythrobacteraceae.</title>
        <authorList>
            <person name="Xu L."/>
        </authorList>
    </citation>
    <scope>NUCLEOTIDE SEQUENCE [LARGE SCALE GENOMIC DNA]</scope>
    <source>
        <strain evidence="2 3">LMG 29519</strain>
    </source>
</reference>
<keyword evidence="1" id="KW-0812">Transmembrane</keyword>
<evidence type="ECO:0000313" key="2">
    <source>
        <dbReference type="EMBL" id="MXP09324.1"/>
    </source>
</evidence>
<organism evidence="2 3">
    <name type="scientific">Alteriqipengyuania halimionae</name>
    <dbReference type="NCBI Taxonomy" id="1926630"/>
    <lineage>
        <taxon>Bacteria</taxon>
        <taxon>Pseudomonadati</taxon>
        <taxon>Pseudomonadota</taxon>
        <taxon>Alphaproteobacteria</taxon>
        <taxon>Sphingomonadales</taxon>
        <taxon>Erythrobacteraceae</taxon>
        <taxon>Alteriqipengyuania</taxon>
    </lineage>
</organism>
<evidence type="ECO:0000313" key="3">
    <source>
        <dbReference type="Proteomes" id="UP000429229"/>
    </source>
</evidence>
<dbReference type="Proteomes" id="UP000429229">
    <property type="component" value="Unassembled WGS sequence"/>
</dbReference>
<feature type="transmembrane region" description="Helical" evidence="1">
    <location>
        <begin position="39"/>
        <end position="58"/>
    </location>
</feature>
<dbReference type="RefSeq" id="WP_160616030.1">
    <property type="nucleotide sequence ID" value="NZ_WTYR01000001.1"/>
</dbReference>
<comment type="caution">
    <text evidence="2">The sequence shown here is derived from an EMBL/GenBank/DDBJ whole genome shotgun (WGS) entry which is preliminary data.</text>
</comment>
<proteinExistence type="predicted"/>
<accession>A0A6I4U1Z7</accession>
<dbReference type="OrthoDB" id="7569415at2"/>
<dbReference type="EMBL" id="WTYR01000001">
    <property type="protein sequence ID" value="MXP09324.1"/>
    <property type="molecule type" value="Genomic_DNA"/>
</dbReference>
<keyword evidence="3" id="KW-1185">Reference proteome</keyword>
<keyword evidence="1" id="KW-1133">Transmembrane helix</keyword>
<name>A0A6I4U1Z7_9SPHN</name>